<evidence type="ECO:0000313" key="2">
    <source>
        <dbReference type="Proteomes" id="UP000276133"/>
    </source>
</evidence>
<reference evidence="1 2" key="1">
    <citation type="journal article" date="2018" name="Sci. Rep.">
        <title>Genomic signatures of local adaptation to the degree of environmental predictability in rotifers.</title>
        <authorList>
            <person name="Franch-Gras L."/>
            <person name="Hahn C."/>
            <person name="Garcia-Roger E.M."/>
            <person name="Carmona M.J."/>
            <person name="Serra M."/>
            <person name="Gomez A."/>
        </authorList>
    </citation>
    <scope>NUCLEOTIDE SEQUENCE [LARGE SCALE GENOMIC DNA]</scope>
    <source>
        <strain evidence="1">HYR1</strain>
    </source>
</reference>
<sequence>MLQTLLAHTAGLVASWLDSRNLSSNTLFIECVSTMLLNVQMDSLDELSDSSWLWLSSSFELELPIDLIVLSRFLARFLLDFSISSSLTDTN</sequence>
<protein>
    <submittedName>
        <fullName evidence="1">Uncharacterized protein</fullName>
    </submittedName>
</protein>
<dbReference type="Proteomes" id="UP000276133">
    <property type="component" value="Unassembled WGS sequence"/>
</dbReference>
<name>A0A3M7T8X0_BRAPC</name>
<organism evidence="1 2">
    <name type="scientific">Brachionus plicatilis</name>
    <name type="common">Marine rotifer</name>
    <name type="synonym">Brachionus muelleri</name>
    <dbReference type="NCBI Taxonomy" id="10195"/>
    <lineage>
        <taxon>Eukaryota</taxon>
        <taxon>Metazoa</taxon>
        <taxon>Spiralia</taxon>
        <taxon>Gnathifera</taxon>
        <taxon>Rotifera</taxon>
        <taxon>Eurotatoria</taxon>
        <taxon>Monogononta</taxon>
        <taxon>Pseudotrocha</taxon>
        <taxon>Ploima</taxon>
        <taxon>Brachionidae</taxon>
        <taxon>Brachionus</taxon>
    </lineage>
</organism>
<comment type="caution">
    <text evidence="1">The sequence shown here is derived from an EMBL/GenBank/DDBJ whole genome shotgun (WGS) entry which is preliminary data.</text>
</comment>
<dbReference type="EMBL" id="REGN01000111">
    <property type="protein sequence ID" value="RNA44405.1"/>
    <property type="molecule type" value="Genomic_DNA"/>
</dbReference>
<dbReference type="AlphaFoldDB" id="A0A3M7T8X0"/>
<proteinExistence type="predicted"/>
<keyword evidence="2" id="KW-1185">Reference proteome</keyword>
<evidence type="ECO:0000313" key="1">
    <source>
        <dbReference type="EMBL" id="RNA44405.1"/>
    </source>
</evidence>
<accession>A0A3M7T8X0</accession>
<gene>
    <name evidence="1" type="ORF">BpHYR1_047878</name>
</gene>